<evidence type="ECO:0000259" key="2">
    <source>
        <dbReference type="Pfam" id="PF02368"/>
    </source>
</evidence>
<protein>
    <recommendedName>
        <fullName evidence="2">BIG2 domain-containing protein</fullName>
    </recommendedName>
</protein>
<sequence>MTNFDIYNAGGAKVADNKPSPVTVGGLTPNTTYTGWKIAYAGSDAKADIPEFKTLPRKLASFKVDKTEISGNVGESATITTSDFAPADATDQTLKFFTEDGSIATITFDHGTTYTVKLLKAGTTKLHFNANDNGGAHAEVVVTVTAPAPAPAPAPEPKPSSLKTSTGVDSVTVEAE</sequence>
<proteinExistence type="predicted"/>
<dbReference type="OrthoDB" id="2065410at2"/>
<dbReference type="InterPro" id="IPR003343">
    <property type="entry name" value="Big_2"/>
</dbReference>
<reference evidence="3 4" key="1">
    <citation type="submission" date="2018-03" db="EMBL/GenBank/DDBJ databases">
        <title>Genome sequencing of Weissella confusa isolates.</title>
        <authorList>
            <person name="Kajala I."/>
            <person name="Baruah R."/>
            <person name="Bergsveinson J."/>
            <person name="Juvonen R."/>
            <person name="Ziola B."/>
        </authorList>
    </citation>
    <scope>NUCLEOTIDE SEQUENCE [LARGE SCALE GENOMIC DNA]</scope>
    <source>
        <strain evidence="3 4">VTT E-062653</strain>
    </source>
</reference>
<name>A0A4Z0S3D8_WEICO</name>
<dbReference type="Pfam" id="PF02368">
    <property type="entry name" value="Big_2"/>
    <property type="match status" value="1"/>
</dbReference>
<accession>A0A4Z0S3D8</accession>
<feature type="compositionally biased region" description="Pro residues" evidence="1">
    <location>
        <begin position="148"/>
        <end position="158"/>
    </location>
</feature>
<dbReference type="SUPFAM" id="SSF49373">
    <property type="entry name" value="Invasin/intimin cell-adhesion fragments"/>
    <property type="match status" value="1"/>
</dbReference>
<feature type="region of interest" description="Disordered" evidence="1">
    <location>
        <begin position="147"/>
        <end position="176"/>
    </location>
</feature>
<organism evidence="3 4">
    <name type="scientific">Weissella confusa</name>
    <name type="common">Lactobacillus confusus</name>
    <dbReference type="NCBI Taxonomy" id="1583"/>
    <lineage>
        <taxon>Bacteria</taxon>
        <taxon>Bacillati</taxon>
        <taxon>Bacillota</taxon>
        <taxon>Bacilli</taxon>
        <taxon>Lactobacillales</taxon>
        <taxon>Lactobacillaceae</taxon>
        <taxon>Weissella</taxon>
    </lineage>
</organism>
<gene>
    <name evidence="3" type="ORF">C6P11_02665</name>
</gene>
<evidence type="ECO:0000313" key="4">
    <source>
        <dbReference type="Proteomes" id="UP000297646"/>
    </source>
</evidence>
<dbReference type="Gene3D" id="2.60.40.1080">
    <property type="match status" value="1"/>
</dbReference>
<comment type="caution">
    <text evidence="3">The sequence shown here is derived from an EMBL/GenBank/DDBJ whole genome shotgun (WGS) entry which is preliminary data.</text>
</comment>
<dbReference type="EMBL" id="PVSN01000017">
    <property type="protein sequence ID" value="TGE74907.1"/>
    <property type="molecule type" value="Genomic_DNA"/>
</dbReference>
<evidence type="ECO:0000313" key="3">
    <source>
        <dbReference type="EMBL" id="TGE74907.1"/>
    </source>
</evidence>
<dbReference type="RefSeq" id="WP_135518355.1">
    <property type="nucleotide sequence ID" value="NZ_PVSN01000017.1"/>
</dbReference>
<dbReference type="Proteomes" id="UP000297646">
    <property type="component" value="Unassembled WGS sequence"/>
</dbReference>
<dbReference type="AlphaFoldDB" id="A0A4Z0S3D8"/>
<dbReference type="InterPro" id="IPR008964">
    <property type="entry name" value="Invasin/intimin_cell_adhesion"/>
</dbReference>
<feature type="domain" description="BIG2" evidence="2">
    <location>
        <begin position="61"/>
        <end position="139"/>
    </location>
</feature>
<evidence type="ECO:0000256" key="1">
    <source>
        <dbReference type="SAM" id="MobiDB-lite"/>
    </source>
</evidence>